<protein>
    <recommendedName>
        <fullName evidence="4">Eukaryotic translation initiation factor 3 subunit 10</fullName>
    </recommendedName>
</protein>
<evidence type="ECO:0000313" key="2">
    <source>
        <dbReference type="EMBL" id="KAG2599528.1"/>
    </source>
</evidence>
<proteinExistence type="predicted"/>
<sequence length="1255" mass="142140">MTRSSRHKSHRSHRRGGSADRSESEGEESAPASGAREEASAAARVSRDPEPERRRSSSGKEAVRSGNGYVEHGKKRKERVEEAVVDVVSDRWNSGVCDDHLVDKRSKSETFGHADAEKLPDKSRGLGDESKRSSRRAVVVDDRAEEVASKSDSGKRRSEKEKDLGRRESTGHYKDDRDKERDREREREKEWEQQKERDRERSRDRGREKEREREKERDREREREREKDRDRERDRERERERERQKERERDRKDYDSKHERYEDGGSRKSGSKTNRAEEEAYSYRRDTEVNEISAKEKYNNPEMQSDKHSRRKDDSEDTDKWHADNRDSDDRKASRYEHGKSRSSKEQRFDDDKYKEKYKDDYGRDKRQQDDKFLDERVTRHEGDRSDYKSAKDGHRSSESHYRKDAVQDCDHYEDYGNRYKESRGKKRPPEDNEDQYDLKPPSTRDQRVNLEKSSGSGRMDSLIERVRPDRSSSPSKIHSRSSPSPSSYHDKDQSRHGSKAIDHGKRELQHDERNNRQRTSSGRERTPASRLRDRDAENWSSERLKQKEDHQPRDVPLEISTSSQYDRTPRKDKHSSPKQLSEKSPSSGDQRFSGRLSGGRSLDTKGERNNLTKYRDRDGDQSQERSHHQDRTPAKVPFREPTPSGSSISRGGHFSGTSPNHPLPPSVRHRNDDPFLGSHDDDRRPQNGDRRFHGHQKRNDMNSVRGHGHAWNNQPNWPSPVSNGFVPMQHGAPGFHPPVQFPGPPMFNLRPHKLNQPGVSYPMHDAVDRFSTHMRPFGWPNPLDESCPPHMQVWTGGSGVFPGEPYLYGRQEWDQNRPHAGSRGWELTGDASKGLNEVPDAELPVARKELDSAVAAISESSSGYNLQPQVEQKEIEHLSSENFEAKDDSRSASKSLEAPQGAQLLTSMLSKNGAVFCKSYLSRISVSHDLVESELYKRCISLLGDLGIAKAPVRNELTQQVDGNAGKITQKYGSTNSFSSLYLKSNNTIFQRALALHKNQTGKVLIPTFASVKMEEEMDKREDGHDMEMLDCNPKESVVSNPALQHQTDAMEEGSPSKQELGDTVGMATAATTESVGVEASPASTQPDEEMELVVAPPATTVPDKEMTDVVPSANEVPADGLEDGEPQTTLEHVADLPKDSAADGLEDVAPSGDNVEVIPPAMTEPSLSKVVDPAVASPPDGQERPSNMHTDAETVIEDEIDKVIDDNPGDGEVSSILATKLDVAASDHRDSGALLVESRVNLTRIPNSPESTH</sequence>
<dbReference type="PANTHER" id="PTHR34837:SF1">
    <property type="entry name" value="LOW PROTEIN: ZINC FINGER CCCH DOMAIN PROTEIN"/>
    <property type="match status" value="1"/>
</dbReference>
<dbReference type="AlphaFoldDB" id="A0A8T0SQY4"/>
<accession>A0A8T0SQY4</accession>
<comment type="caution">
    <text evidence="2">The sequence shown here is derived from an EMBL/GenBank/DDBJ whole genome shotgun (WGS) entry which is preliminary data.</text>
</comment>
<feature type="compositionally biased region" description="Basic residues" evidence="1">
    <location>
        <begin position="1"/>
        <end position="16"/>
    </location>
</feature>
<gene>
    <name evidence="2" type="ORF">PVAP13_5KG428900</name>
</gene>
<feature type="region of interest" description="Disordered" evidence="1">
    <location>
        <begin position="1"/>
        <end position="719"/>
    </location>
</feature>
<dbReference type="PANTHER" id="PTHR34837">
    <property type="entry name" value="OS05G0595500 PROTEIN"/>
    <property type="match status" value="1"/>
</dbReference>
<feature type="compositionally biased region" description="Basic and acidic residues" evidence="1">
    <location>
        <begin position="462"/>
        <end position="471"/>
    </location>
</feature>
<reference evidence="2" key="1">
    <citation type="submission" date="2020-05" db="EMBL/GenBank/DDBJ databases">
        <title>WGS assembly of Panicum virgatum.</title>
        <authorList>
            <person name="Lovell J.T."/>
            <person name="Jenkins J."/>
            <person name="Shu S."/>
            <person name="Juenger T.E."/>
            <person name="Schmutz J."/>
        </authorList>
    </citation>
    <scope>NUCLEOTIDE SEQUENCE</scope>
    <source>
        <strain evidence="2">AP13</strain>
    </source>
</reference>
<feature type="compositionally biased region" description="Basic and acidic residues" evidence="1">
    <location>
        <begin position="670"/>
        <end position="692"/>
    </location>
</feature>
<evidence type="ECO:0008006" key="4">
    <source>
        <dbReference type="Google" id="ProtNLM"/>
    </source>
</evidence>
<organism evidence="2 3">
    <name type="scientific">Panicum virgatum</name>
    <name type="common">Blackwell switchgrass</name>
    <dbReference type="NCBI Taxonomy" id="38727"/>
    <lineage>
        <taxon>Eukaryota</taxon>
        <taxon>Viridiplantae</taxon>
        <taxon>Streptophyta</taxon>
        <taxon>Embryophyta</taxon>
        <taxon>Tracheophyta</taxon>
        <taxon>Spermatophyta</taxon>
        <taxon>Magnoliopsida</taxon>
        <taxon>Liliopsida</taxon>
        <taxon>Poales</taxon>
        <taxon>Poaceae</taxon>
        <taxon>PACMAD clade</taxon>
        <taxon>Panicoideae</taxon>
        <taxon>Panicodae</taxon>
        <taxon>Paniceae</taxon>
        <taxon>Panicinae</taxon>
        <taxon>Panicum</taxon>
        <taxon>Panicum sect. Hiantes</taxon>
    </lineage>
</organism>
<keyword evidence="3" id="KW-1185">Reference proteome</keyword>
<evidence type="ECO:0000256" key="1">
    <source>
        <dbReference type="SAM" id="MobiDB-lite"/>
    </source>
</evidence>
<evidence type="ECO:0000313" key="3">
    <source>
        <dbReference type="Proteomes" id="UP000823388"/>
    </source>
</evidence>
<feature type="compositionally biased region" description="Polar residues" evidence="1">
    <location>
        <begin position="644"/>
        <end position="661"/>
    </location>
</feature>
<dbReference type="OrthoDB" id="1938945at2759"/>
<feature type="region of interest" description="Disordered" evidence="1">
    <location>
        <begin position="1135"/>
        <end position="1193"/>
    </location>
</feature>
<feature type="compositionally biased region" description="Basic and acidic residues" evidence="1">
    <location>
        <begin position="274"/>
        <end position="431"/>
    </location>
</feature>
<feature type="compositionally biased region" description="Basic and acidic residues" evidence="1">
    <location>
        <begin position="35"/>
        <end position="55"/>
    </location>
</feature>
<feature type="compositionally biased region" description="Basic and acidic residues" evidence="1">
    <location>
        <begin position="97"/>
        <end position="266"/>
    </location>
</feature>
<name>A0A8T0SQY4_PANVG</name>
<dbReference type="Proteomes" id="UP000823388">
    <property type="component" value="Chromosome 5K"/>
</dbReference>
<dbReference type="EMBL" id="CM029045">
    <property type="protein sequence ID" value="KAG2599528.1"/>
    <property type="molecule type" value="Genomic_DNA"/>
</dbReference>
<feature type="compositionally biased region" description="Low complexity" evidence="1">
    <location>
        <begin position="472"/>
        <end position="488"/>
    </location>
</feature>
<feature type="compositionally biased region" description="Polar residues" evidence="1">
    <location>
        <begin position="578"/>
        <end position="591"/>
    </location>
</feature>
<feature type="compositionally biased region" description="Basic and acidic residues" evidence="1">
    <location>
        <begin position="603"/>
        <end position="634"/>
    </location>
</feature>
<feature type="compositionally biased region" description="Basic and acidic residues" evidence="1">
    <location>
        <begin position="489"/>
        <end position="557"/>
    </location>
</feature>